<dbReference type="GO" id="GO:0052689">
    <property type="term" value="F:carboxylic ester hydrolase activity"/>
    <property type="evidence" value="ECO:0007669"/>
    <property type="project" value="TreeGrafter"/>
</dbReference>
<dbReference type="KEGG" id="pib:BBD41_01170"/>
<proteinExistence type="predicted"/>
<accession>A0A1B2DUE6</accession>
<dbReference type="EMBL" id="CP016809">
    <property type="protein sequence ID" value="ANY71307.1"/>
    <property type="molecule type" value="Genomic_DNA"/>
</dbReference>
<gene>
    <name evidence="2" type="ORF">BBD41_01170</name>
</gene>
<reference evidence="2" key="1">
    <citation type="submission" date="2016-08" db="EMBL/GenBank/DDBJ databases">
        <title>Complete Genome Seqeunce of Paenibacillus sp. nov. IHBB 9852 from high altitute lake of Indian trans-Himalayas.</title>
        <authorList>
            <person name="Kiran S."/>
            <person name="Swarnkar M.K."/>
            <person name="Rana A."/>
            <person name="Tewari R."/>
            <person name="Gulati A."/>
        </authorList>
    </citation>
    <scope>NUCLEOTIDE SEQUENCE [LARGE SCALE GENOMIC DNA]</scope>
    <source>
        <strain evidence="2">IHBB 9852</strain>
    </source>
</reference>
<dbReference type="PANTHER" id="PTHR43265:SF1">
    <property type="entry name" value="ESTERASE ESTD"/>
    <property type="match status" value="1"/>
</dbReference>
<dbReference type="SUPFAM" id="SSF53474">
    <property type="entry name" value="alpha/beta-Hydrolases"/>
    <property type="match status" value="1"/>
</dbReference>
<dbReference type="Gene3D" id="3.40.50.1820">
    <property type="entry name" value="alpha/beta hydrolase"/>
    <property type="match status" value="1"/>
</dbReference>
<dbReference type="AlphaFoldDB" id="A0A1B2DUE6"/>
<feature type="region of interest" description="Disordered" evidence="1">
    <location>
        <begin position="178"/>
        <end position="204"/>
    </location>
</feature>
<protein>
    <recommendedName>
        <fullName evidence="3">DUF3887 domain-containing protein</fullName>
    </recommendedName>
</protein>
<feature type="compositionally biased region" description="Polar residues" evidence="1">
    <location>
        <begin position="188"/>
        <end position="204"/>
    </location>
</feature>
<dbReference type="InterPro" id="IPR029058">
    <property type="entry name" value="AB_hydrolase_fold"/>
</dbReference>
<dbReference type="PANTHER" id="PTHR43265">
    <property type="entry name" value="ESTERASE ESTD"/>
    <property type="match status" value="1"/>
</dbReference>
<sequence>MRRDAFVNAMKVDITWEEKTGVTIAKTDIAARASFFMRQLMLENIERAWGMLSDDLAESLTKPGLQRLSESYQAAYGQLGKLQKWSISKTAVHQNVMLDYALPNGGGLSVTVRFDQRGNVDDLFISSLLTESYERPTYDDVELYDEQEVVIGEGTYALPGTLTVPEGKGPFPAVVLVHGSGPNDRDNSSPNQQGQSISFQETCPSPSFRSLRSGSIVIFSNH</sequence>
<name>A0A1B2DUE6_9BACL</name>
<organism evidence="2">
    <name type="scientific">Paenibacillus ihbetae</name>
    <dbReference type="NCBI Taxonomy" id="1870820"/>
    <lineage>
        <taxon>Bacteria</taxon>
        <taxon>Bacillati</taxon>
        <taxon>Bacillota</taxon>
        <taxon>Bacilli</taxon>
        <taxon>Bacillales</taxon>
        <taxon>Paenibacillaceae</taxon>
        <taxon>Paenibacillus</taxon>
    </lineage>
</organism>
<evidence type="ECO:0008006" key="3">
    <source>
        <dbReference type="Google" id="ProtNLM"/>
    </source>
</evidence>
<evidence type="ECO:0000313" key="2">
    <source>
        <dbReference type="EMBL" id="ANY71307.1"/>
    </source>
</evidence>
<dbReference type="InterPro" id="IPR053145">
    <property type="entry name" value="AB_hydrolase_Est10"/>
</dbReference>
<evidence type="ECO:0000256" key="1">
    <source>
        <dbReference type="SAM" id="MobiDB-lite"/>
    </source>
</evidence>